<evidence type="ECO:0000313" key="1">
    <source>
        <dbReference type="EMBL" id="CAJ2661605.1"/>
    </source>
</evidence>
<reference evidence="1" key="1">
    <citation type="submission" date="2023-10" db="EMBL/GenBank/DDBJ databases">
        <authorList>
            <person name="Rodriguez Cubillos JULIANA M."/>
            <person name="De Vega J."/>
        </authorList>
    </citation>
    <scope>NUCLEOTIDE SEQUENCE</scope>
</reference>
<organism evidence="1 2">
    <name type="scientific">Trifolium pratense</name>
    <name type="common">Red clover</name>
    <dbReference type="NCBI Taxonomy" id="57577"/>
    <lineage>
        <taxon>Eukaryota</taxon>
        <taxon>Viridiplantae</taxon>
        <taxon>Streptophyta</taxon>
        <taxon>Embryophyta</taxon>
        <taxon>Tracheophyta</taxon>
        <taxon>Spermatophyta</taxon>
        <taxon>Magnoliopsida</taxon>
        <taxon>eudicotyledons</taxon>
        <taxon>Gunneridae</taxon>
        <taxon>Pentapetalae</taxon>
        <taxon>rosids</taxon>
        <taxon>fabids</taxon>
        <taxon>Fabales</taxon>
        <taxon>Fabaceae</taxon>
        <taxon>Papilionoideae</taxon>
        <taxon>50 kb inversion clade</taxon>
        <taxon>NPAAA clade</taxon>
        <taxon>Hologalegina</taxon>
        <taxon>IRL clade</taxon>
        <taxon>Trifolieae</taxon>
        <taxon>Trifolium</taxon>
    </lineage>
</organism>
<proteinExistence type="predicted"/>
<comment type="caution">
    <text evidence="1">The sequence shown here is derived from an EMBL/GenBank/DDBJ whole genome shotgun (WGS) entry which is preliminary data.</text>
</comment>
<accession>A0ACB0KWR1</accession>
<protein>
    <submittedName>
        <fullName evidence="1">Uncharacterized protein</fullName>
    </submittedName>
</protein>
<dbReference type="EMBL" id="CASHSV030000409">
    <property type="protein sequence ID" value="CAJ2661605.1"/>
    <property type="molecule type" value="Genomic_DNA"/>
</dbReference>
<gene>
    <name evidence="1" type="ORF">MILVUS5_LOCUS27295</name>
</gene>
<keyword evidence="2" id="KW-1185">Reference proteome</keyword>
<dbReference type="Proteomes" id="UP001177021">
    <property type="component" value="Unassembled WGS sequence"/>
</dbReference>
<sequence>MLGMMWQQLTKTLLHFCLKASSESHTEYFCCKRSGHYASNCPNKFCNYCKKDGHIIKECPTRPPKRNAKAFATSVDSSIPTAVQQNTPAAVQTLTPEMVQQMIISAFSALGFSGKSCSPWYFDSGASNHMTNNTQFLNNITKYSGNLKIHTADGNQLPITATGDISSTLNNVFVSPGLTSNLISVGQLVDNNCKVQFSKSGCLVQDQQSGMTIAKGPKVGRLFPLNLHLSPSLSLPSILCNSATVDYQLWHKRLGHPNFNVLLEMLKSGFLGNKHTPSLDIIRFDCTPCKLGKSKILPFPTHQPNVTKPFDIIHSDVWGVTPIISHANYKYFVTFIDDYSRFTWVYFLRSKDEVFSTFKFFNAYVETQFSSKIKILRSDNGGEYTSNSFQEFLQSNGIISQRSCPSTPQQNGSSSKPLLTYQRRRVVTQNQPADSHGPPQDSSLTADPIQEPEPELELLRRSSRIRKPPKKYGFSNPLSLTATLSSVPIPSSYKQAMEHVCWQTTIENELLALEENQTWDIVPCPPYVKPLGSKFVFSIKLRPDGSIDRYKARLVVLGNKQEYGLDYDETFAPVAKMTSVRTILALAASQSWPLHQMDVKNAFLHGDLKEEVYIKLPNGMPTSSSNTVCKLKRSLYGLKQAPRVWFEKFRSTLLGFSFIQSQYDPSLFLQRTPKGIVVLLVYVDDIVVTGSDQEGISKIRELLHSSFHKKELGRLTYFLGLEVHYQSEGIFLNQQKYIKDLVQLAGLTDSNTVDTPMEVNVKYRRDEGELLDDPTLYRKLVGSLIYVTITRPDISFAVHTVSRFMQAPRHLHFSAVQRIIKYLLGTSRRGLFFPNDSTLQLQAYSDADWAGCPDTRKSTTGWCMFLGNAAISWKCKKQDSVSKSSTEAEYRAMSAACSEIVWLRGLLTELGFSQAQPTSLNADNTSAIQIAANPVYHERTKHIEVDCHSIREAYDRRIINLPHVSTSDQTADIFTKSLTRQRHNFLVSKLMLVNLPASI</sequence>
<evidence type="ECO:0000313" key="2">
    <source>
        <dbReference type="Proteomes" id="UP001177021"/>
    </source>
</evidence>
<name>A0ACB0KWR1_TRIPR</name>